<proteinExistence type="inferred from homology"/>
<dbReference type="PANTHER" id="PTHR20929">
    <property type="entry name" value="LUNG ADENOMA SUSCEPTIBILITY 1-RELATED"/>
    <property type="match status" value="1"/>
</dbReference>
<reference evidence="5" key="3">
    <citation type="submission" date="2025-09" db="UniProtKB">
        <authorList>
            <consortium name="Ensembl"/>
        </authorList>
    </citation>
    <scope>IDENTIFICATION</scope>
</reference>
<feature type="domain" description="IC97/Casc1 N-terminal" evidence="4">
    <location>
        <begin position="31"/>
        <end position="225"/>
    </location>
</feature>
<name>A0A8C6KNU2_NOTFU</name>
<organism evidence="5 6">
    <name type="scientific">Nothobranchius furzeri</name>
    <name type="common">Turquoise killifish</name>
    <dbReference type="NCBI Taxonomy" id="105023"/>
    <lineage>
        <taxon>Eukaryota</taxon>
        <taxon>Metazoa</taxon>
        <taxon>Chordata</taxon>
        <taxon>Craniata</taxon>
        <taxon>Vertebrata</taxon>
        <taxon>Euteleostomi</taxon>
        <taxon>Actinopterygii</taxon>
        <taxon>Neopterygii</taxon>
        <taxon>Teleostei</taxon>
        <taxon>Neoteleostei</taxon>
        <taxon>Acanthomorphata</taxon>
        <taxon>Ovalentaria</taxon>
        <taxon>Atherinomorphae</taxon>
        <taxon>Cyprinodontiformes</taxon>
        <taxon>Nothobranchiidae</taxon>
        <taxon>Nothobranchius</taxon>
    </lineage>
</organism>
<feature type="compositionally biased region" description="Basic residues" evidence="3">
    <location>
        <begin position="20"/>
        <end position="32"/>
    </location>
</feature>
<dbReference type="PRINTS" id="PR02043">
    <property type="entry name" value="CANCERSCCP1"/>
</dbReference>
<evidence type="ECO:0000313" key="6">
    <source>
        <dbReference type="Proteomes" id="UP000694548"/>
    </source>
</evidence>
<dbReference type="GO" id="GO:0005930">
    <property type="term" value="C:axoneme"/>
    <property type="evidence" value="ECO:0007669"/>
    <property type="project" value="TreeGrafter"/>
</dbReference>
<keyword evidence="6" id="KW-1185">Reference proteome</keyword>
<reference evidence="5" key="2">
    <citation type="submission" date="2025-08" db="UniProtKB">
        <authorList>
            <consortium name="Ensembl"/>
        </authorList>
    </citation>
    <scope>IDENTIFICATION</scope>
</reference>
<dbReference type="InterPro" id="IPR023247">
    <property type="entry name" value="IC97/Dnai7-like"/>
</dbReference>
<feature type="compositionally biased region" description="Basic and acidic residues" evidence="3">
    <location>
        <begin position="33"/>
        <end position="42"/>
    </location>
</feature>
<sequence>MSFYGYQTALVFKAVDMPPKKQKHKKNQKLKKQREEEERRQIEEEEALQAEREIKQREIERLELKDLERRDNELEELRYLLEKNQIAVTELKRDAEENVQWERYLRCDVQPDPEDQRKVNSFITFWRDDTELKTTEVLKQCHIAVRLVEEIEDLLKKATSPQKIQTYQESLRSLQELIYFKHNLTSEEILKSANKNIDIKTRNFQTVIKDENITMCLWANLCKNPSLKLFNFEEVGLGFKLSKPLAKSNIAVRVIHTRYDHLSMISRITHPRAHTTSRRSSVSSDQILRDSSVQKGEDDDGIPEQKSKKVLSIQEEGKTKDPNPGGRGSQIFTQMEALKAESQVIPQPITRHASPVVDLMEYTPLGGVFYYEMFHLPHQAYTVGQYVMQQISDKGLQVFLHPTETSSFRDNEDSTCPPVGASVTLPDRVVFFEPPHVARLDATCEQWRMDGISDIAYEEAEAKLSFSMETFQPFVLMQKTYLNLPFQSWELRPLGRSSALFTIEGALFNLSITIQGNQCMLQLEQERGLSHLVGKWMSTPALKKAMLDAGVNIFVDEYTENYVSSCNKDPLAEHAAYNQMALFASACAFSRSKWNAKCGAEHVVLQVCEHHDPSPVPKSSWSLYLLGAQRSKKLEMTEDSEAFSSEHHPNSEFHSTFIHLLQDSLSPDGLDRTKTSYCMFIDTIQSLLHSTRPLVYSETI</sequence>
<feature type="region of interest" description="Disordered" evidence="3">
    <location>
        <begin position="270"/>
        <end position="330"/>
    </location>
</feature>
<dbReference type="Pfam" id="PF15927">
    <property type="entry name" value="Casc1_N"/>
    <property type="match status" value="1"/>
</dbReference>
<dbReference type="RefSeq" id="XP_070410544.1">
    <property type="nucleotide sequence ID" value="XM_070554443.1"/>
</dbReference>
<dbReference type="GO" id="GO:0008017">
    <property type="term" value="F:microtubule binding"/>
    <property type="evidence" value="ECO:0007669"/>
    <property type="project" value="TreeGrafter"/>
</dbReference>
<dbReference type="PANTHER" id="PTHR20929:SF11">
    <property type="entry name" value="DYNEIN AXONEMAL INTERMEDIATE CHAIN 7"/>
    <property type="match status" value="1"/>
</dbReference>
<dbReference type="CTD" id="55259"/>
<evidence type="ECO:0000313" key="5">
    <source>
        <dbReference type="Ensembl" id="ENSNFUP00015008628.1"/>
    </source>
</evidence>
<dbReference type="GeneID" id="107382361"/>
<protein>
    <recommendedName>
        <fullName evidence="2">Dynein axonemal intermediate chain 7</fullName>
    </recommendedName>
</protein>
<dbReference type="GO" id="GO:0048487">
    <property type="term" value="F:beta-tubulin binding"/>
    <property type="evidence" value="ECO:0007669"/>
    <property type="project" value="TreeGrafter"/>
</dbReference>
<evidence type="ECO:0000256" key="1">
    <source>
        <dbReference type="ARBA" id="ARBA00024332"/>
    </source>
</evidence>
<evidence type="ECO:0000256" key="3">
    <source>
        <dbReference type="SAM" id="MobiDB-lite"/>
    </source>
</evidence>
<dbReference type="AlphaFoldDB" id="A0A8C6KNU2"/>
<dbReference type="Proteomes" id="UP000694548">
    <property type="component" value="Chromosome sgr01"/>
</dbReference>
<accession>A0A8C6KNU2</accession>
<evidence type="ECO:0000256" key="2">
    <source>
        <dbReference type="ARBA" id="ARBA00024414"/>
    </source>
</evidence>
<feature type="compositionally biased region" description="Polar residues" evidence="3">
    <location>
        <begin position="278"/>
        <end position="294"/>
    </location>
</feature>
<gene>
    <name evidence="5" type="primary">DNAI7</name>
</gene>
<dbReference type="GeneTree" id="ENSGT00390000004708"/>
<comment type="similarity">
    <text evidence="1">Belongs to the DNAI7 family.</text>
</comment>
<reference evidence="5" key="1">
    <citation type="submission" date="2014-08" db="EMBL/GenBank/DDBJ databases">
        <authorList>
            <person name="Senf B."/>
            <person name="Petzold A."/>
            <person name="Downie B.R."/>
            <person name="Koch P."/>
            <person name="Platzer M."/>
        </authorList>
    </citation>
    <scope>NUCLEOTIDE SEQUENCE [LARGE SCALE GENOMIC DNA]</scope>
    <source>
        <strain evidence="5">GRZ</strain>
    </source>
</reference>
<evidence type="ECO:0000259" key="4">
    <source>
        <dbReference type="Pfam" id="PF15927"/>
    </source>
</evidence>
<feature type="region of interest" description="Disordered" evidence="3">
    <location>
        <begin position="16"/>
        <end position="46"/>
    </location>
</feature>
<dbReference type="InterPro" id="IPR031826">
    <property type="entry name" value="IC97/Casc1_N"/>
</dbReference>
<dbReference type="Ensembl" id="ENSNFUT00015009067.1">
    <property type="protein sequence ID" value="ENSNFUP00015008628.1"/>
    <property type="gene ID" value="ENSNFUG00015004205.1"/>
</dbReference>